<dbReference type="InterPro" id="IPR017920">
    <property type="entry name" value="COMM"/>
</dbReference>
<gene>
    <name evidence="2" type="ORF">AMSG_08279</name>
</gene>
<dbReference type="PANTHER" id="PTHR16231:SF4">
    <property type="entry name" value="COMM DOMAIN-CONTAINING PROTEIN 4"/>
    <property type="match status" value="1"/>
</dbReference>
<evidence type="ECO:0000259" key="1">
    <source>
        <dbReference type="PROSITE" id="PS51269"/>
    </source>
</evidence>
<accession>A0A0L0DIU3</accession>
<keyword evidence="3" id="KW-1185">Reference proteome</keyword>
<organism evidence="2 3">
    <name type="scientific">Thecamonas trahens ATCC 50062</name>
    <dbReference type="NCBI Taxonomy" id="461836"/>
    <lineage>
        <taxon>Eukaryota</taxon>
        <taxon>Apusozoa</taxon>
        <taxon>Apusomonadida</taxon>
        <taxon>Apusomonadidae</taxon>
        <taxon>Thecamonas</taxon>
    </lineage>
</organism>
<evidence type="ECO:0000313" key="2">
    <source>
        <dbReference type="EMBL" id="KNC52026.1"/>
    </source>
</evidence>
<feature type="domain" description="COMM" evidence="1">
    <location>
        <begin position="130"/>
        <end position="193"/>
    </location>
</feature>
<protein>
    <submittedName>
        <fullName evidence="2">COMM domain-containing protein 4</fullName>
    </submittedName>
</protein>
<dbReference type="GeneID" id="25567007"/>
<dbReference type="PROSITE" id="PS51269">
    <property type="entry name" value="COMM"/>
    <property type="match status" value="1"/>
</dbReference>
<dbReference type="Pfam" id="PF07258">
    <property type="entry name" value="COMM_domain"/>
    <property type="match status" value="1"/>
</dbReference>
<reference evidence="2 3" key="1">
    <citation type="submission" date="2010-05" db="EMBL/GenBank/DDBJ databases">
        <title>The Genome Sequence of Thecamonas trahens ATCC 50062.</title>
        <authorList>
            <consortium name="The Broad Institute Genome Sequencing Platform"/>
            <person name="Russ C."/>
            <person name="Cuomo C."/>
            <person name="Shea T."/>
            <person name="Young S.K."/>
            <person name="Zeng Q."/>
            <person name="Koehrsen M."/>
            <person name="Haas B."/>
            <person name="Borodovsky M."/>
            <person name="Guigo R."/>
            <person name="Alvarado L."/>
            <person name="Berlin A."/>
            <person name="Bochicchio J."/>
            <person name="Borenstein D."/>
            <person name="Chapman S."/>
            <person name="Chen Z."/>
            <person name="Freedman E."/>
            <person name="Gellesch M."/>
            <person name="Goldberg J."/>
            <person name="Griggs A."/>
            <person name="Gujja S."/>
            <person name="Heilman E."/>
            <person name="Heiman D."/>
            <person name="Hepburn T."/>
            <person name="Howarth C."/>
            <person name="Jen D."/>
            <person name="Larson L."/>
            <person name="Mehta T."/>
            <person name="Park D."/>
            <person name="Pearson M."/>
            <person name="Roberts A."/>
            <person name="Saif S."/>
            <person name="Shenoy N."/>
            <person name="Sisk P."/>
            <person name="Stolte C."/>
            <person name="Sykes S."/>
            <person name="Thomson T."/>
            <person name="Walk T."/>
            <person name="White J."/>
            <person name="Yandava C."/>
            <person name="Burger G."/>
            <person name="Gray M.W."/>
            <person name="Holland P.W.H."/>
            <person name="King N."/>
            <person name="Lang F.B.F."/>
            <person name="Roger A.J."/>
            <person name="Ruiz-Trillo I."/>
            <person name="Lander E."/>
            <person name="Nusbaum C."/>
        </authorList>
    </citation>
    <scope>NUCLEOTIDE SEQUENCE [LARGE SCALE GENOMIC DNA]</scope>
    <source>
        <strain evidence="2 3">ATCC 50062</strain>
    </source>
</reference>
<proteinExistence type="predicted"/>
<name>A0A0L0DIU3_THETB</name>
<dbReference type="OrthoDB" id="284322at2759"/>
<sequence length="193" mass="21347">MKFIFCGGLDAPDWILAEITVLSKLTLMQMKRLVTQVIRSIKDEELNYQSMAKIAEAAGFTASDLKAAFAGVDFIIRSASKYDCEPETLGAELQQLGIPVEIGGTLVKSYAKALDSIRDHLAATSLHLARLDDFQWRVDYLLTGSTMRDLNVPSVSMSLTSTSGEKVAFELTAQKFNVLYDELKTARALMERV</sequence>
<dbReference type="OMA" id="RDCPDWL"/>
<dbReference type="Proteomes" id="UP000054408">
    <property type="component" value="Unassembled WGS sequence"/>
</dbReference>
<dbReference type="AlphaFoldDB" id="A0A0L0DIU3"/>
<dbReference type="InterPro" id="IPR047155">
    <property type="entry name" value="COMMD4/6/7/8"/>
</dbReference>
<dbReference type="RefSeq" id="XP_013755609.1">
    <property type="nucleotide sequence ID" value="XM_013900155.1"/>
</dbReference>
<dbReference type="PANTHER" id="PTHR16231">
    <property type="entry name" value="COMM DOMAIN-CONTAINING PROTEIN 4-8 FAMILY MEMBER"/>
    <property type="match status" value="1"/>
</dbReference>
<dbReference type="eggNOG" id="ENOG502QSP3">
    <property type="taxonomic scope" value="Eukaryota"/>
</dbReference>
<dbReference type="Pfam" id="PF21672">
    <property type="entry name" value="COMM_HN"/>
    <property type="match status" value="1"/>
</dbReference>
<dbReference type="STRING" id="461836.A0A0L0DIU3"/>
<evidence type="ECO:0000313" key="3">
    <source>
        <dbReference type="Proteomes" id="UP000054408"/>
    </source>
</evidence>
<dbReference type="EMBL" id="GL349471">
    <property type="protein sequence ID" value="KNC52026.1"/>
    <property type="molecule type" value="Genomic_DNA"/>
</dbReference>